<gene>
    <name evidence="9" type="primary">ERI2_0</name>
    <name evidence="9" type="ORF">CK203_032405</name>
</gene>
<dbReference type="SMART" id="SM00479">
    <property type="entry name" value="EXOIII"/>
    <property type="match status" value="1"/>
</dbReference>
<keyword evidence="4" id="KW-0378">Hydrolase</keyword>
<accession>A0A438IK00</accession>
<evidence type="ECO:0000313" key="10">
    <source>
        <dbReference type="Proteomes" id="UP000288805"/>
    </source>
</evidence>
<evidence type="ECO:0000256" key="5">
    <source>
        <dbReference type="ARBA" id="ARBA00022833"/>
    </source>
</evidence>
<evidence type="ECO:0000256" key="7">
    <source>
        <dbReference type="PROSITE-ProRule" id="PRU01343"/>
    </source>
</evidence>
<dbReference type="GO" id="GO:0000175">
    <property type="term" value="F:3'-5'-RNA exonuclease activity"/>
    <property type="evidence" value="ECO:0007669"/>
    <property type="project" value="InterPro"/>
</dbReference>
<evidence type="ECO:0000256" key="2">
    <source>
        <dbReference type="ARBA" id="ARBA00022723"/>
    </source>
</evidence>
<dbReference type="Gene3D" id="3.30.420.10">
    <property type="entry name" value="Ribonuclease H-like superfamily/Ribonuclease H"/>
    <property type="match status" value="2"/>
</dbReference>
<evidence type="ECO:0000259" key="8">
    <source>
        <dbReference type="PROSITE" id="PS51999"/>
    </source>
</evidence>
<evidence type="ECO:0000256" key="3">
    <source>
        <dbReference type="ARBA" id="ARBA00022771"/>
    </source>
</evidence>
<evidence type="ECO:0000256" key="6">
    <source>
        <dbReference type="ARBA" id="ARBA00022839"/>
    </source>
</evidence>
<dbReference type="GO" id="GO:0003676">
    <property type="term" value="F:nucleic acid binding"/>
    <property type="evidence" value="ECO:0007669"/>
    <property type="project" value="InterPro"/>
</dbReference>
<evidence type="ECO:0000313" key="9">
    <source>
        <dbReference type="EMBL" id="RVW97027.1"/>
    </source>
</evidence>
<dbReference type="InterPro" id="IPR010666">
    <property type="entry name" value="Znf_GRF"/>
</dbReference>
<dbReference type="InterPro" id="IPR047201">
    <property type="entry name" value="ERI-1_3'hExo-like"/>
</dbReference>
<dbReference type="SUPFAM" id="SSF56672">
    <property type="entry name" value="DNA/RNA polymerases"/>
    <property type="match status" value="1"/>
</dbReference>
<dbReference type="SUPFAM" id="SSF53098">
    <property type="entry name" value="Ribonuclease H-like"/>
    <property type="match status" value="2"/>
</dbReference>
<feature type="domain" description="GRF-type" evidence="8">
    <location>
        <begin position="1245"/>
        <end position="1290"/>
    </location>
</feature>
<dbReference type="EMBL" id="QGNW01000104">
    <property type="protein sequence ID" value="RVW97027.1"/>
    <property type="molecule type" value="Genomic_DNA"/>
</dbReference>
<protein>
    <submittedName>
        <fullName evidence="9">ERI1 exoribonuclease 2</fullName>
    </submittedName>
</protein>
<sequence length="1291" mass="146418">MSLRGGRCWFAVDSKSFEISVEVHGERCKEIIVERSRGFTSWVRFGSLSLCCLMEGVEACCRGDIVQGLVKRWEDGGRRFKLESRANEAGWVLLAEKLRFLGVLSRDELRGNAASYGTGSTVGESEGKAQKSYVDVVKSREKKVGETLRLQLGRKISQVRGRGLKFARIGGPLLLIEFENKDEADKVLLRGNRWFKESILHLDRWDPKVGCSQNGERAESVWVRVVGLPLHFWSQEAFRKIGDCCGGFVAVDENTANFKELRWARISMRSEGLEWPSSMQVVVGSLCYAHQLWWEVKPGLSEVVPAIRNEKGKEREIRDDGEGDSCAGFKMVREQMHGEPAKVAETCKVGEGSCRKKAQPSGTVSGVVTEADGTTGDWSSAWGKSSCFGPAGNLPLAGKENRVGKESPLWRAKRLKVQRRWAGPIRSLLKAWKPRFRKCQRAFVEGRQILDAVLIANEAIDSTLKNHKSGILCKLDIEKAYDKVDWNFILTVMKKMGFGEKWIRWIQWCISTASFLVMVNGTPTGFFQSSRGLRQGDSLSPYLFVIAMEVFSAFIKRAVEGDFFISLGSLPTTYLGMPPGAPFKSVTVWDGVKECFRRSKSKGGLEVKSLSLLNKTLLAKWNWRFTNEREALWNQVIRGKYGEDRGGWCSREVREAHGMGLWKGIRVDWKLVSDMLAFIVVMGDGVFNDWEVEEAERFMERIQSKRVIEDVEDTVSGTETKSDFVLLIAETMQRNCEASVKCLQSKRFPYKLPCKGNPIEGFSELKDETSVHAGGDIVERERSLSSESLKPSNEFHNKPIYQNDFGSWPTFHPDSQKVQQYQLNAFESQYYPFPVDNQFLYAPFHAFSQGYPYEFMLQDFQYFVVIDFEATCDKGKNPHPQEIIEFPSVIVSSVTGQLEACFQTYVRPTCNQILSDFCKDLTGIQQIQVCQDLFCLETQTLVGLAKTLACHVFICFLCAMETPMYVHACYAYACQNPGPTCIERDFDGYERVGFINERVDMIEDIYGATRSYEGIWTMEGRNVLLSMPGAVFFNLDLTHLLLNNGSAQSTLRGSSVGPALGLLPNGHQFESSQGHWRFYPVDRGVTLSEALLRHDKWLEKKGIKNTNFAVVTWSNWDCRVMLESECRFKKIRKPPYFNRWINLKVPFREVFGGVWCNLKEAVEMAGLAWQGRAHCGLDDAKNTARLLAFLMHRGFKFSITNSLMWQATDHPESWKQSPELSSFPEYHPQKLREPTIPLFQYHPYCYCGVKSSKGMVRKPGPKQGSFFFGCGNWTAARGARCHYFEWASASP</sequence>
<dbReference type="InterPro" id="IPR012337">
    <property type="entry name" value="RNaseH-like_sf"/>
</dbReference>
<dbReference type="CDD" id="cd06133">
    <property type="entry name" value="ERI-1_3'hExo_like"/>
    <property type="match status" value="1"/>
</dbReference>
<keyword evidence="6" id="KW-0269">Exonuclease</keyword>
<dbReference type="GO" id="GO:0008270">
    <property type="term" value="F:zinc ion binding"/>
    <property type="evidence" value="ECO:0007669"/>
    <property type="project" value="UniProtKB-KW"/>
</dbReference>
<dbReference type="PROSITE" id="PS51999">
    <property type="entry name" value="ZF_GRF"/>
    <property type="match status" value="1"/>
</dbReference>
<dbReference type="InterPro" id="IPR000477">
    <property type="entry name" value="RT_dom"/>
</dbReference>
<keyword evidence="1" id="KW-0540">Nuclease</keyword>
<name>A0A438IK00_VITVI</name>
<dbReference type="Pfam" id="PF00929">
    <property type="entry name" value="RNase_T"/>
    <property type="match status" value="2"/>
</dbReference>
<comment type="caution">
    <text evidence="9">The sequence shown here is derived from an EMBL/GenBank/DDBJ whole genome shotgun (WGS) entry which is preliminary data.</text>
</comment>
<dbReference type="PANTHER" id="PTHR23044:SF61">
    <property type="entry name" value="3'-5' EXORIBONUCLEASE 1-RELATED"/>
    <property type="match status" value="1"/>
</dbReference>
<dbReference type="Proteomes" id="UP000288805">
    <property type="component" value="Unassembled WGS sequence"/>
</dbReference>
<dbReference type="InterPro" id="IPR036397">
    <property type="entry name" value="RNaseH_sf"/>
</dbReference>
<evidence type="ECO:0000256" key="4">
    <source>
        <dbReference type="ARBA" id="ARBA00022801"/>
    </source>
</evidence>
<dbReference type="PANTHER" id="PTHR23044">
    <property type="entry name" value="3'-5' EXONUCLEASE ERI1-RELATED"/>
    <property type="match status" value="1"/>
</dbReference>
<dbReference type="Pfam" id="PF00078">
    <property type="entry name" value="RVT_1"/>
    <property type="match status" value="1"/>
</dbReference>
<dbReference type="InterPro" id="IPR043502">
    <property type="entry name" value="DNA/RNA_pol_sf"/>
</dbReference>
<proteinExistence type="predicted"/>
<evidence type="ECO:0000256" key="1">
    <source>
        <dbReference type="ARBA" id="ARBA00022722"/>
    </source>
</evidence>
<organism evidence="9 10">
    <name type="scientific">Vitis vinifera</name>
    <name type="common">Grape</name>
    <dbReference type="NCBI Taxonomy" id="29760"/>
    <lineage>
        <taxon>Eukaryota</taxon>
        <taxon>Viridiplantae</taxon>
        <taxon>Streptophyta</taxon>
        <taxon>Embryophyta</taxon>
        <taxon>Tracheophyta</taxon>
        <taxon>Spermatophyta</taxon>
        <taxon>Magnoliopsida</taxon>
        <taxon>eudicotyledons</taxon>
        <taxon>Gunneridae</taxon>
        <taxon>Pentapetalae</taxon>
        <taxon>rosids</taxon>
        <taxon>Vitales</taxon>
        <taxon>Vitaceae</taxon>
        <taxon>Viteae</taxon>
        <taxon>Vitis</taxon>
    </lineage>
</organism>
<dbReference type="InterPro" id="IPR013520">
    <property type="entry name" value="Ribonucl_H"/>
</dbReference>
<dbReference type="InterPro" id="IPR051274">
    <property type="entry name" value="3-5_Exoribonuclease"/>
</dbReference>
<keyword evidence="5" id="KW-0862">Zinc</keyword>
<reference evidence="9 10" key="1">
    <citation type="journal article" date="2018" name="PLoS Genet.">
        <title>Population sequencing reveals clonal diversity and ancestral inbreeding in the grapevine cultivar Chardonnay.</title>
        <authorList>
            <person name="Roach M.J."/>
            <person name="Johnson D.L."/>
            <person name="Bohlmann J."/>
            <person name="van Vuuren H.J."/>
            <person name="Jones S.J."/>
            <person name="Pretorius I.S."/>
            <person name="Schmidt S.A."/>
            <person name="Borneman A.R."/>
        </authorList>
    </citation>
    <scope>NUCLEOTIDE SEQUENCE [LARGE SCALE GENOMIC DNA]</scope>
    <source>
        <strain evidence="10">cv. Chardonnay</strain>
        <tissue evidence="9">Leaf</tissue>
    </source>
</reference>
<keyword evidence="2" id="KW-0479">Metal-binding</keyword>
<keyword evidence="3 7" id="KW-0863">Zinc-finger</keyword>